<dbReference type="EMBL" id="JAUSUU010000004">
    <property type="protein sequence ID" value="MDQ0335269.1"/>
    <property type="molecule type" value="Genomic_DNA"/>
</dbReference>
<dbReference type="Proteomes" id="UP001138672">
    <property type="component" value="Unassembled WGS sequence"/>
</dbReference>
<feature type="domain" description="DUF6922" evidence="1">
    <location>
        <begin position="12"/>
        <end position="64"/>
    </location>
</feature>
<dbReference type="AlphaFoldDB" id="A0A9X0YKB8"/>
<accession>A0A9X0YKB8</accession>
<dbReference type="Pfam" id="PF21956">
    <property type="entry name" value="DUF6922"/>
    <property type="match status" value="1"/>
</dbReference>
<evidence type="ECO:0000259" key="1">
    <source>
        <dbReference type="Pfam" id="PF21956"/>
    </source>
</evidence>
<sequence>MKTEVNIANSAPKQVFWDMDVSQLSIKKDKALIIPRLLLATTKETFENDIKRVETTYSTHEIYTILKNTKERISNNVCRMVAERYNKPTFLRYKF</sequence>
<dbReference type="InterPro" id="IPR053830">
    <property type="entry name" value="DUF6922"/>
</dbReference>
<evidence type="ECO:0000313" key="4">
    <source>
        <dbReference type="Proteomes" id="UP001138672"/>
    </source>
</evidence>
<reference evidence="2" key="1">
    <citation type="submission" date="2021-03" db="EMBL/GenBank/DDBJ databases">
        <title>Genomic Encyclopedia of Type Strains, Phase IV (KMG-IV): sequencing the most valuable type-strain genomes for metagenomic binning, comparative biology and taxonomic classification.</title>
        <authorList>
            <person name="Goeker M."/>
        </authorList>
    </citation>
    <scope>NUCLEOTIDE SEQUENCE</scope>
    <source>
        <strain evidence="2">DSM 15523</strain>
        <strain evidence="3 5">DSM 16476</strain>
    </source>
</reference>
<dbReference type="Proteomes" id="UP001231587">
    <property type="component" value="Unassembled WGS sequence"/>
</dbReference>
<dbReference type="OrthoDB" id="1438605at2"/>
<evidence type="ECO:0000313" key="3">
    <source>
        <dbReference type="EMBL" id="MDQ0335269.1"/>
    </source>
</evidence>
<name>A0A9X0YKB8_9FLAO</name>
<comment type="caution">
    <text evidence="2">The sequence shown here is derived from an EMBL/GenBank/DDBJ whole genome shotgun (WGS) entry which is preliminary data.</text>
</comment>
<dbReference type="RefSeq" id="WP_069727848.1">
    <property type="nucleotide sequence ID" value="NZ_JAGGJQ010000001.1"/>
</dbReference>
<keyword evidence="5" id="KW-1185">Reference proteome</keyword>
<dbReference type="EMBL" id="JAGGJQ010000001">
    <property type="protein sequence ID" value="MBP1838769.1"/>
    <property type="molecule type" value="Genomic_DNA"/>
</dbReference>
<protein>
    <submittedName>
        <fullName evidence="2">Uncharacterized protein YllA (UPF0747 family)</fullName>
    </submittedName>
</protein>
<proteinExistence type="predicted"/>
<organism evidence="2 4">
    <name type="scientific">Formosa algae</name>
    <dbReference type="NCBI Taxonomy" id="225843"/>
    <lineage>
        <taxon>Bacteria</taxon>
        <taxon>Pseudomonadati</taxon>
        <taxon>Bacteroidota</taxon>
        <taxon>Flavobacteriia</taxon>
        <taxon>Flavobacteriales</taxon>
        <taxon>Flavobacteriaceae</taxon>
        <taxon>Formosa</taxon>
    </lineage>
</organism>
<evidence type="ECO:0000313" key="5">
    <source>
        <dbReference type="Proteomes" id="UP001231587"/>
    </source>
</evidence>
<gene>
    <name evidence="2" type="ORF">J2Z56_000665</name>
    <name evidence="3" type="ORF">J2Z57_001715</name>
</gene>
<evidence type="ECO:0000313" key="2">
    <source>
        <dbReference type="EMBL" id="MBP1838769.1"/>
    </source>
</evidence>